<organism evidence="3 4">
    <name type="scientific">Haloprofundus marisrubri</name>
    <dbReference type="NCBI Taxonomy" id="1514971"/>
    <lineage>
        <taxon>Archaea</taxon>
        <taxon>Methanobacteriati</taxon>
        <taxon>Methanobacteriota</taxon>
        <taxon>Stenosarchaea group</taxon>
        <taxon>Halobacteria</taxon>
        <taxon>Halobacteriales</taxon>
        <taxon>Haloferacaceae</taxon>
        <taxon>Haloprofundus</taxon>
    </lineage>
</organism>
<accession>A0A0W1R9Y8</accession>
<evidence type="ECO:0000313" key="3">
    <source>
        <dbReference type="EMBL" id="KTG10150.1"/>
    </source>
</evidence>
<dbReference type="Pfam" id="PF01321">
    <property type="entry name" value="Creatinase_N"/>
    <property type="match status" value="1"/>
</dbReference>
<name>A0A0W1R9Y8_9EURY</name>
<evidence type="ECO:0000313" key="4">
    <source>
        <dbReference type="Proteomes" id="UP000054387"/>
    </source>
</evidence>
<dbReference type="RefSeq" id="WP_058581505.1">
    <property type="nucleotide sequence ID" value="NZ_LOPU01000018.1"/>
</dbReference>
<dbReference type="InterPro" id="IPR000587">
    <property type="entry name" value="Creatinase_N"/>
</dbReference>
<reference evidence="3 4" key="1">
    <citation type="submission" date="2015-12" db="EMBL/GenBank/DDBJ databases">
        <title>Haloprofundus marisrubri gen. nov., sp. nov., an extremely halophilic archaeon isolated from the Discovery deep brine-seawater interface in the Red Sea.</title>
        <authorList>
            <person name="Zhang G."/>
            <person name="Stingl U."/>
            <person name="Rashid M."/>
        </authorList>
    </citation>
    <scope>NUCLEOTIDE SEQUENCE [LARGE SCALE GENOMIC DNA]</scope>
    <source>
        <strain evidence="3 4">SB9</strain>
    </source>
</reference>
<dbReference type="AlphaFoldDB" id="A0A0W1R9Y8"/>
<dbReference type="Gene3D" id="3.90.230.10">
    <property type="entry name" value="Creatinase/methionine aminopeptidase superfamily"/>
    <property type="match status" value="1"/>
</dbReference>
<dbReference type="InterPro" id="IPR000994">
    <property type="entry name" value="Pept_M24"/>
</dbReference>
<dbReference type="SUPFAM" id="SSF53092">
    <property type="entry name" value="Creatinase/prolidase N-terminal domain"/>
    <property type="match status" value="1"/>
</dbReference>
<protein>
    <submittedName>
        <fullName evidence="3">Peptidase M24</fullName>
    </submittedName>
</protein>
<evidence type="ECO:0000259" key="2">
    <source>
        <dbReference type="Pfam" id="PF01321"/>
    </source>
</evidence>
<sequence length="388" mass="42758">MQALTPAPESQFVDDDRLERIRTALKAHDADGFLAFAPQNSYYLTGTYAGMYSRAVVGLVTEETSVFVGPYIERRKAQRTAWTDEVRVYEDTDDPYAVVAEAIDRTEATTLGIDRGVARPEWVDGVDSQTEATLVDATEQLRTLRITKTPWEVSMMRRASDLAAAEMEAYLDGTRSGRPELDVLREMQSAAYDTYLDRYPEYDIGTANELGQYGFASVLAGDHALESHSISSAREIRDGDSVVGIALPSVQGYICEEERTILVGDVDDDITEAMETLIEVRNGTMERLGPGEPTDEIDAWTAGQLRDAGYASNLVHRTGHGEGVTIHEAPAMNERVPGELRPGMVISVEPGIYFPDRGIGLRHSDTFVVTEDGAERLTHSEDGVIRRA</sequence>
<comment type="caution">
    <text evidence="3">The sequence shown here is derived from an EMBL/GenBank/DDBJ whole genome shotgun (WGS) entry which is preliminary data.</text>
</comment>
<dbReference type="InterPro" id="IPR036005">
    <property type="entry name" value="Creatinase/aminopeptidase-like"/>
</dbReference>
<gene>
    <name evidence="3" type="ORF">AUR64_11185</name>
</gene>
<dbReference type="Proteomes" id="UP000054387">
    <property type="component" value="Unassembled WGS sequence"/>
</dbReference>
<dbReference type="PANTHER" id="PTHR46112:SF2">
    <property type="entry name" value="XAA-PRO AMINOPEPTIDASE P-RELATED"/>
    <property type="match status" value="1"/>
</dbReference>
<dbReference type="InterPro" id="IPR029149">
    <property type="entry name" value="Creatin/AminoP/Spt16_N"/>
</dbReference>
<evidence type="ECO:0000259" key="1">
    <source>
        <dbReference type="Pfam" id="PF00557"/>
    </source>
</evidence>
<keyword evidence="4" id="KW-1185">Reference proteome</keyword>
<dbReference type="Pfam" id="PF00557">
    <property type="entry name" value="Peptidase_M24"/>
    <property type="match status" value="1"/>
</dbReference>
<dbReference type="STRING" id="1514971.AUR64_11185"/>
<dbReference type="OrthoDB" id="1346at2157"/>
<feature type="domain" description="Creatinase N-terminal" evidence="2">
    <location>
        <begin position="17"/>
        <end position="146"/>
    </location>
</feature>
<dbReference type="InterPro" id="IPR050659">
    <property type="entry name" value="Peptidase_M24B"/>
</dbReference>
<feature type="domain" description="Peptidase M24" evidence="1">
    <location>
        <begin position="155"/>
        <end position="371"/>
    </location>
</feature>
<dbReference type="Gene3D" id="3.40.350.10">
    <property type="entry name" value="Creatinase/prolidase N-terminal domain"/>
    <property type="match status" value="1"/>
</dbReference>
<dbReference type="PANTHER" id="PTHR46112">
    <property type="entry name" value="AMINOPEPTIDASE"/>
    <property type="match status" value="1"/>
</dbReference>
<proteinExistence type="predicted"/>
<dbReference type="SUPFAM" id="SSF55920">
    <property type="entry name" value="Creatinase/aminopeptidase"/>
    <property type="match status" value="1"/>
</dbReference>
<dbReference type="EMBL" id="LOPU01000018">
    <property type="protein sequence ID" value="KTG10150.1"/>
    <property type="molecule type" value="Genomic_DNA"/>
</dbReference>